<keyword evidence="2" id="KW-1185">Reference proteome</keyword>
<dbReference type="EMBL" id="JADYXP020000001">
    <property type="protein sequence ID" value="KAL0133688.1"/>
    <property type="molecule type" value="Genomic_DNA"/>
</dbReference>
<gene>
    <name evidence="1" type="ORF">PUN28_000970</name>
</gene>
<reference evidence="1 2" key="1">
    <citation type="submission" date="2023-03" db="EMBL/GenBank/DDBJ databases">
        <title>High recombination rates correlate with genetic variation in Cardiocondyla obscurior ants.</title>
        <authorList>
            <person name="Errbii M."/>
        </authorList>
    </citation>
    <scope>NUCLEOTIDE SEQUENCE [LARGE SCALE GENOMIC DNA]</scope>
    <source>
        <strain evidence="1">Alpha-2009</strain>
        <tissue evidence="1">Whole body</tissue>
    </source>
</reference>
<sequence>MLERLFSRAISSRLTLSDKIEIETVNLWALFDLPMQFFRHCLDYADVRNGIIYRTEILIDENFSHRSNNAYTYIFNVHRRSAATRAKYFFARLRFRIDILSCFYRRSASTPGAFFPNAVM</sequence>
<organism evidence="1 2">
    <name type="scientific">Cardiocondyla obscurior</name>
    <dbReference type="NCBI Taxonomy" id="286306"/>
    <lineage>
        <taxon>Eukaryota</taxon>
        <taxon>Metazoa</taxon>
        <taxon>Ecdysozoa</taxon>
        <taxon>Arthropoda</taxon>
        <taxon>Hexapoda</taxon>
        <taxon>Insecta</taxon>
        <taxon>Pterygota</taxon>
        <taxon>Neoptera</taxon>
        <taxon>Endopterygota</taxon>
        <taxon>Hymenoptera</taxon>
        <taxon>Apocrita</taxon>
        <taxon>Aculeata</taxon>
        <taxon>Formicoidea</taxon>
        <taxon>Formicidae</taxon>
        <taxon>Myrmicinae</taxon>
        <taxon>Cardiocondyla</taxon>
    </lineage>
</organism>
<comment type="caution">
    <text evidence="1">The sequence shown here is derived from an EMBL/GenBank/DDBJ whole genome shotgun (WGS) entry which is preliminary data.</text>
</comment>
<dbReference type="Proteomes" id="UP001430953">
    <property type="component" value="Unassembled WGS sequence"/>
</dbReference>
<proteinExistence type="predicted"/>
<dbReference type="AlphaFoldDB" id="A0AAW2H2A9"/>
<name>A0AAW2H2A9_9HYME</name>
<evidence type="ECO:0000313" key="1">
    <source>
        <dbReference type="EMBL" id="KAL0133688.1"/>
    </source>
</evidence>
<accession>A0AAW2H2A9</accession>
<protein>
    <submittedName>
        <fullName evidence="1">Uncharacterized protein</fullName>
    </submittedName>
</protein>
<evidence type="ECO:0000313" key="2">
    <source>
        <dbReference type="Proteomes" id="UP001430953"/>
    </source>
</evidence>